<accession>A0ABS2RB18</accession>
<name>A0ABS2RB18_9BACI</name>
<gene>
    <name evidence="2" type="ORF">JOC94_003575</name>
</gene>
<evidence type="ECO:0000256" key="1">
    <source>
        <dbReference type="SAM" id="MobiDB-lite"/>
    </source>
</evidence>
<comment type="caution">
    <text evidence="2">The sequence shown here is derived from an EMBL/GenBank/DDBJ whole genome shotgun (WGS) entry which is preliminary data.</text>
</comment>
<reference evidence="2 3" key="1">
    <citation type="submission" date="2021-01" db="EMBL/GenBank/DDBJ databases">
        <title>Genomic Encyclopedia of Type Strains, Phase IV (KMG-IV): sequencing the most valuable type-strain genomes for metagenomic binning, comparative biology and taxonomic classification.</title>
        <authorList>
            <person name="Goeker M."/>
        </authorList>
    </citation>
    <scope>NUCLEOTIDE SEQUENCE [LARGE SCALE GENOMIC DNA]</scope>
    <source>
        <strain evidence="2 3">DSM 105453</strain>
    </source>
</reference>
<keyword evidence="3" id="KW-1185">Reference proteome</keyword>
<sequence length="37" mass="4030">MYGKWGVAHFPESDGSPQANNQAEENDCPPDQLSVPN</sequence>
<protein>
    <submittedName>
        <fullName evidence="2">Uncharacterized protein</fullName>
    </submittedName>
</protein>
<organism evidence="2 3">
    <name type="scientific">Siminovitchia thermophila</name>
    <dbReference type="NCBI Taxonomy" id="1245522"/>
    <lineage>
        <taxon>Bacteria</taxon>
        <taxon>Bacillati</taxon>
        <taxon>Bacillota</taxon>
        <taxon>Bacilli</taxon>
        <taxon>Bacillales</taxon>
        <taxon>Bacillaceae</taxon>
        <taxon>Siminovitchia</taxon>
    </lineage>
</organism>
<proteinExistence type="predicted"/>
<evidence type="ECO:0000313" key="2">
    <source>
        <dbReference type="EMBL" id="MBM7716555.1"/>
    </source>
</evidence>
<dbReference type="EMBL" id="JAFBFH010000028">
    <property type="protein sequence ID" value="MBM7716555.1"/>
    <property type="molecule type" value="Genomic_DNA"/>
</dbReference>
<dbReference type="Proteomes" id="UP000823485">
    <property type="component" value="Unassembled WGS sequence"/>
</dbReference>
<evidence type="ECO:0000313" key="3">
    <source>
        <dbReference type="Proteomes" id="UP000823485"/>
    </source>
</evidence>
<feature type="region of interest" description="Disordered" evidence="1">
    <location>
        <begin position="1"/>
        <end position="37"/>
    </location>
</feature>